<reference evidence="5 6" key="1">
    <citation type="journal article" date="2018" name="Environ. Microbiol.">
        <title>Novel energy conservation strategies and behaviour of Pelotomaculum schinkii driving syntrophic propionate catabolism.</title>
        <authorList>
            <person name="Hidalgo-Ahumada C.A.P."/>
            <person name="Nobu M.K."/>
            <person name="Narihiro T."/>
            <person name="Tamaki H."/>
            <person name="Liu W.T."/>
            <person name="Kamagata Y."/>
            <person name="Stams A.J.M."/>
            <person name="Imachi H."/>
            <person name="Sousa D.Z."/>
        </authorList>
    </citation>
    <scope>NUCLEOTIDE SEQUENCE [LARGE SCALE GENOMIC DNA]</scope>
    <source>
        <strain evidence="5 6">HH</strain>
    </source>
</reference>
<dbReference type="InterPro" id="IPR036388">
    <property type="entry name" value="WH-like_DNA-bd_sf"/>
</dbReference>
<comment type="similarity">
    <text evidence="1">Belongs to the BlaI transcriptional regulatory family.</text>
</comment>
<dbReference type="GO" id="GO:0003677">
    <property type="term" value="F:DNA binding"/>
    <property type="evidence" value="ECO:0007669"/>
    <property type="project" value="UniProtKB-KW"/>
</dbReference>
<gene>
    <name evidence="5" type="primary">mecI_2</name>
    <name evidence="5" type="ORF">Psch_03618</name>
</gene>
<evidence type="ECO:0000313" key="5">
    <source>
        <dbReference type="EMBL" id="TEB04856.1"/>
    </source>
</evidence>
<dbReference type="SUPFAM" id="SSF46785">
    <property type="entry name" value="Winged helix' DNA-binding domain"/>
    <property type="match status" value="1"/>
</dbReference>
<evidence type="ECO:0000256" key="4">
    <source>
        <dbReference type="ARBA" id="ARBA00023163"/>
    </source>
</evidence>
<keyword evidence="4" id="KW-0804">Transcription</keyword>
<comment type="caution">
    <text evidence="5">The sequence shown here is derived from an EMBL/GenBank/DDBJ whole genome shotgun (WGS) entry which is preliminary data.</text>
</comment>
<keyword evidence="3" id="KW-0238">DNA-binding</keyword>
<evidence type="ECO:0000256" key="3">
    <source>
        <dbReference type="ARBA" id="ARBA00023125"/>
    </source>
</evidence>
<dbReference type="Gene3D" id="1.10.4040.10">
    <property type="entry name" value="Penicillinase repressor domain"/>
    <property type="match status" value="1"/>
</dbReference>
<dbReference type="RefSeq" id="WP_190259157.1">
    <property type="nucleotide sequence ID" value="NZ_QFGA01000003.1"/>
</dbReference>
<dbReference type="EMBL" id="QFGA01000003">
    <property type="protein sequence ID" value="TEB04856.1"/>
    <property type="molecule type" value="Genomic_DNA"/>
</dbReference>
<accession>A0A4Y7R7V8</accession>
<protein>
    <submittedName>
        <fullName evidence="5">Methicillin resistance regulatory protein MecI</fullName>
    </submittedName>
</protein>
<dbReference type="GO" id="GO:0045892">
    <property type="term" value="P:negative regulation of DNA-templated transcription"/>
    <property type="evidence" value="ECO:0007669"/>
    <property type="project" value="InterPro"/>
</dbReference>
<dbReference type="Pfam" id="PF03965">
    <property type="entry name" value="Penicillinase_R"/>
    <property type="match status" value="1"/>
</dbReference>
<proteinExistence type="inferred from homology"/>
<dbReference type="Proteomes" id="UP000298324">
    <property type="component" value="Unassembled WGS sequence"/>
</dbReference>
<dbReference type="PIRSF" id="PIRSF019455">
    <property type="entry name" value="CopR_AtkY"/>
    <property type="match status" value="1"/>
</dbReference>
<dbReference type="Gene3D" id="1.10.10.10">
    <property type="entry name" value="Winged helix-like DNA-binding domain superfamily/Winged helix DNA-binding domain"/>
    <property type="match status" value="1"/>
</dbReference>
<dbReference type="AlphaFoldDB" id="A0A4Y7R7V8"/>
<keyword evidence="2" id="KW-0805">Transcription regulation</keyword>
<evidence type="ECO:0000313" key="6">
    <source>
        <dbReference type="Proteomes" id="UP000298324"/>
    </source>
</evidence>
<name>A0A4Y7R7V8_9FIRM</name>
<sequence>MGIKLFDSELKVMDVLWKGGPLTAKRLTEILKEQVGWNKNTTYTVIKKCIAKGAIERLEPNFLCRAVISKEQVQEQETTELINKVFDGSADLLFASLLNTKTLSVEEIERLKQLVNNLK</sequence>
<evidence type="ECO:0000256" key="1">
    <source>
        <dbReference type="ARBA" id="ARBA00011046"/>
    </source>
</evidence>
<organism evidence="5 6">
    <name type="scientific">Pelotomaculum schinkii</name>
    <dbReference type="NCBI Taxonomy" id="78350"/>
    <lineage>
        <taxon>Bacteria</taxon>
        <taxon>Bacillati</taxon>
        <taxon>Bacillota</taxon>
        <taxon>Clostridia</taxon>
        <taxon>Eubacteriales</taxon>
        <taxon>Desulfotomaculaceae</taxon>
        <taxon>Pelotomaculum</taxon>
    </lineage>
</organism>
<dbReference type="InterPro" id="IPR036390">
    <property type="entry name" value="WH_DNA-bd_sf"/>
</dbReference>
<dbReference type="InterPro" id="IPR005650">
    <property type="entry name" value="BlaI_family"/>
</dbReference>
<evidence type="ECO:0000256" key="2">
    <source>
        <dbReference type="ARBA" id="ARBA00023015"/>
    </source>
</evidence>
<keyword evidence="6" id="KW-1185">Reference proteome</keyword>